<name>A0A2T4C9Q1_TRILO</name>
<evidence type="ECO:0000313" key="2">
    <source>
        <dbReference type="Proteomes" id="UP000240760"/>
    </source>
</evidence>
<gene>
    <name evidence="1" type="ORF">M440DRAFT_257912</name>
</gene>
<evidence type="ECO:0000313" key="1">
    <source>
        <dbReference type="EMBL" id="PTB78283.1"/>
    </source>
</evidence>
<organism evidence="1 2">
    <name type="scientific">Trichoderma longibrachiatum ATCC 18648</name>
    <dbReference type="NCBI Taxonomy" id="983965"/>
    <lineage>
        <taxon>Eukaryota</taxon>
        <taxon>Fungi</taxon>
        <taxon>Dikarya</taxon>
        <taxon>Ascomycota</taxon>
        <taxon>Pezizomycotina</taxon>
        <taxon>Sordariomycetes</taxon>
        <taxon>Hypocreomycetidae</taxon>
        <taxon>Hypocreales</taxon>
        <taxon>Hypocreaceae</taxon>
        <taxon>Trichoderma</taxon>
    </lineage>
</organism>
<dbReference type="EMBL" id="KZ679129">
    <property type="protein sequence ID" value="PTB78283.1"/>
    <property type="molecule type" value="Genomic_DNA"/>
</dbReference>
<protein>
    <submittedName>
        <fullName evidence="1">Uncharacterized protein</fullName>
    </submittedName>
</protein>
<accession>A0A2T4C9Q1</accession>
<dbReference type="AlphaFoldDB" id="A0A2T4C9Q1"/>
<sequence length="120" mass="12713">MRLRAGALFASEVGPVEAAGATGTDYFIQPPLVFLCSTPTPTLRVTTSYGTSQRTATRKAFLECLVFTCLGRGAVAHAFRGKFEGWATRDGIIGGTCAISCELNLTVEDSCSAAISLQMR</sequence>
<reference evidence="1 2" key="1">
    <citation type="submission" date="2016-07" db="EMBL/GenBank/DDBJ databases">
        <title>Multiple horizontal gene transfer events from other fungi enriched the ability of initially mycotrophic Trichoderma (Ascomycota) to feed on dead plant biomass.</title>
        <authorList>
            <consortium name="DOE Joint Genome Institute"/>
            <person name="Aerts A."/>
            <person name="Atanasova L."/>
            <person name="Chenthamara K."/>
            <person name="Zhang J."/>
            <person name="Grujic M."/>
            <person name="Henrissat B."/>
            <person name="Kuo A."/>
            <person name="Salamov A."/>
            <person name="Lipzen A."/>
            <person name="Labutti K."/>
            <person name="Barry K."/>
            <person name="Miao Y."/>
            <person name="Rahimi M.J."/>
            <person name="Shen Q."/>
            <person name="Grigoriev I.V."/>
            <person name="Kubicek C.P."/>
            <person name="Druzhinina I.S."/>
        </authorList>
    </citation>
    <scope>NUCLEOTIDE SEQUENCE [LARGE SCALE GENOMIC DNA]</scope>
    <source>
        <strain evidence="1 2">ATCC 18648</strain>
    </source>
</reference>
<dbReference type="Proteomes" id="UP000240760">
    <property type="component" value="Unassembled WGS sequence"/>
</dbReference>
<proteinExistence type="predicted"/>
<keyword evidence="2" id="KW-1185">Reference proteome</keyword>